<reference evidence="5" key="1">
    <citation type="submission" date="2023-08" db="EMBL/GenBank/DDBJ databases">
        <title>Reference Genome Resource for the Citrus Pathogen Phytophthora citrophthora.</title>
        <authorList>
            <person name="Moller H."/>
            <person name="Coetzee B."/>
            <person name="Rose L.J."/>
            <person name="Van Niekerk J.M."/>
        </authorList>
    </citation>
    <scope>NUCLEOTIDE SEQUENCE</scope>
    <source>
        <strain evidence="5">STE-U-9442</strain>
    </source>
</reference>
<evidence type="ECO:0000256" key="2">
    <source>
        <dbReference type="SAM" id="Coils"/>
    </source>
</evidence>
<dbReference type="GO" id="GO:0005737">
    <property type="term" value="C:cytoplasm"/>
    <property type="evidence" value="ECO:0007669"/>
    <property type="project" value="TreeGrafter"/>
</dbReference>
<organism evidence="5 6">
    <name type="scientific">Phytophthora citrophthora</name>
    <dbReference type="NCBI Taxonomy" id="4793"/>
    <lineage>
        <taxon>Eukaryota</taxon>
        <taxon>Sar</taxon>
        <taxon>Stramenopiles</taxon>
        <taxon>Oomycota</taxon>
        <taxon>Peronosporomycetes</taxon>
        <taxon>Peronosporales</taxon>
        <taxon>Peronosporaceae</taxon>
        <taxon>Phytophthora</taxon>
    </lineage>
</organism>
<comment type="caution">
    <text evidence="5">The sequence shown here is derived from an EMBL/GenBank/DDBJ whole genome shotgun (WGS) entry which is preliminary data.</text>
</comment>
<evidence type="ECO:0000256" key="3">
    <source>
        <dbReference type="SAM" id="MobiDB-lite"/>
    </source>
</evidence>
<dbReference type="Pfam" id="PF00887">
    <property type="entry name" value="ACBP"/>
    <property type="match status" value="1"/>
</dbReference>
<feature type="coiled-coil region" evidence="2">
    <location>
        <begin position="224"/>
        <end position="294"/>
    </location>
</feature>
<dbReference type="AlphaFoldDB" id="A0AAD9LLD2"/>
<sequence length="382" mass="43033">MMPSLAPPSSSLFSSVVSQATGVQSVRARLLSTAPSIGEVDDADDVETAGLRSLSSSSSHAASSTAHSHSTCDSCAQLETDFAGAVLFVESYQGPHRILKQENSSPKKDFYAYYQQATVGSCPTTAPPTGLSKLELSKWEKWRNLGSMTRQEAMKRYTTALDNLVDDWRRSANLRSAVDPRSSSLGASDASIGQTPSEAGSATPNRVKRSTSMFERFPRIYDELGELQDRVDDESKKREELEAHLLHFTRDNRSMFNEQLEQMEQIRNSLVSLVKNLEDDVVQHSTELQRLTLRQQELASHAENSLLLAVETRVYQVFRIVRRWVQNRTFRAALVILFGLRMWQFLRRRRLPQFLAQILIRWLAKVSSMDSNVPPQLAAPRR</sequence>
<dbReference type="InterPro" id="IPR014352">
    <property type="entry name" value="FERM/acyl-CoA-bd_prot_sf"/>
</dbReference>
<protein>
    <submittedName>
        <fullName evidence="5">Acyl-CoA-binding domain-containing protein 5-B</fullName>
    </submittedName>
</protein>
<dbReference type="Gene3D" id="1.20.80.10">
    <property type="match status" value="1"/>
</dbReference>
<name>A0AAD9LLD2_9STRA</name>
<dbReference type="PANTHER" id="PTHR23310:SF77">
    <property type="entry name" value="LD25952P"/>
    <property type="match status" value="1"/>
</dbReference>
<feature type="compositionally biased region" description="Polar residues" evidence="3">
    <location>
        <begin position="181"/>
        <end position="204"/>
    </location>
</feature>
<accession>A0AAD9LLD2</accession>
<proteinExistence type="predicted"/>
<evidence type="ECO:0000256" key="1">
    <source>
        <dbReference type="ARBA" id="ARBA00023121"/>
    </source>
</evidence>
<dbReference type="PANTHER" id="PTHR23310">
    <property type="entry name" value="ACYL-COA-BINDING PROTEIN, ACBP"/>
    <property type="match status" value="1"/>
</dbReference>
<evidence type="ECO:0000259" key="4">
    <source>
        <dbReference type="PROSITE" id="PS51228"/>
    </source>
</evidence>
<keyword evidence="2" id="KW-0175">Coiled coil</keyword>
<dbReference type="EMBL" id="JASMQC010000012">
    <property type="protein sequence ID" value="KAK1941168.1"/>
    <property type="molecule type" value="Genomic_DNA"/>
</dbReference>
<dbReference type="Proteomes" id="UP001259832">
    <property type="component" value="Unassembled WGS sequence"/>
</dbReference>
<dbReference type="PROSITE" id="PS51228">
    <property type="entry name" value="ACB_2"/>
    <property type="match status" value="1"/>
</dbReference>
<evidence type="ECO:0000313" key="6">
    <source>
        <dbReference type="Proteomes" id="UP001259832"/>
    </source>
</evidence>
<gene>
    <name evidence="5" type="ORF">P3T76_007034</name>
</gene>
<dbReference type="SUPFAM" id="SSF47027">
    <property type="entry name" value="Acyl-CoA binding protein"/>
    <property type="match status" value="1"/>
</dbReference>
<dbReference type="InterPro" id="IPR000582">
    <property type="entry name" value="Acyl-CoA-binding_protein"/>
</dbReference>
<evidence type="ECO:0000313" key="5">
    <source>
        <dbReference type="EMBL" id="KAK1941168.1"/>
    </source>
</evidence>
<dbReference type="GO" id="GO:0000062">
    <property type="term" value="F:fatty-acyl-CoA binding"/>
    <property type="evidence" value="ECO:0007669"/>
    <property type="project" value="InterPro"/>
</dbReference>
<dbReference type="GO" id="GO:0006631">
    <property type="term" value="P:fatty acid metabolic process"/>
    <property type="evidence" value="ECO:0007669"/>
    <property type="project" value="TreeGrafter"/>
</dbReference>
<feature type="region of interest" description="Disordered" evidence="3">
    <location>
        <begin position="176"/>
        <end position="209"/>
    </location>
</feature>
<feature type="domain" description="ACB" evidence="4">
    <location>
        <begin position="78"/>
        <end position="170"/>
    </location>
</feature>
<keyword evidence="6" id="KW-1185">Reference proteome</keyword>
<dbReference type="InterPro" id="IPR035984">
    <property type="entry name" value="Acyl-CoA-binding_sf"/>
</dbReference>
<keyword evidence="1" id="KW-0446">Lipid-binding</keyword>